<dbReference type="AlphaFoldDB" id="A0A9P6RKH4"/>
<evidence type="ECO:0000313" key="3">
    <source>
        <dbReference type="EMBL" id="KAG0322216.1"/>
    </source>
</evidence>
<dbReference type="OrthoDB" id="1470350at2759"/>
<dbReference type="Proteomes" id="UP000823405">
    <property type="component" value="Unassembled WGS sequence"/>
</dbReference>
<feature type="region of interest" description="Disordered" evidence="1">
    <location>
        <begin position="55"/>
        <end position="87"/>
    </location>
</feature>
<protein>
    <recommendedName>
        <fullName evidence="2">Metallo-beta-lactamase domain-containing protein</fullName>
    </recommendedName>
</protein>
<reference evidence="3" key="1">
    <citation type="journal article" date="2020" name="Fungal Divers.">
        <title>Resolving the Mortierellaceae phylogeny through synthesis of multi-gene phylogenetics and phylogenomics.</title>
        <authorList>
            <person name="Vandepol N."/>
            <person name="Liber J."/>
            <person name="Desiro A."/>
            <person name="Na H."/>
            <person name="Kennedy M."/>
            <person name="Barry K."/>
            <person name="Grigoriev I.V."/>
            <person name="Miller A.N."/>
            <person name="O'Donnell K."/>
            <person name="Stajich J.E."/>
            <person name="Bonito G."/>
        </authorList>
    </citation>
    <scope>NUCLEOTIDE SEQUENCE</scope>
    <source>
        <strain evidence="3">NVP60</strain>
    </source>
</reference>
<sequence>MTTYDTTENTFPGLVELDALRLTVIVDNEVDNMSSVPKDLGLTTQMQSLFKDHRRLDKDRSTVIPPPASGDHTHAHTHATGDDKDDASKHGMATVNFNFSDVCCGAHGLSVLLTGVKDGKEHRVLFDTGPHSAIFLENAKRLEIEFEKIEVIVLSHWHIDHSGGMLAAVERCEHARRQQQLHQSASPVVLDLHPDRPDERGACLTKPSPPGSAAPLEPIEYVAWGKEASFPALESAGGQVSLNAKAHTICENYFGVSGTIPRKTTYETGIPNHVRWSDATKSWSSEEEIMDERYLVARVRGKGLVVLTGCSHAGVINVCQDVQRAFGPEKENGENKIFFVVGGFHLAGASMETRIQETVKDMKAINPAYMAPGHCSGWRAKSALENAMNGQVVSLGVGSDFCITQQQH</sequence>
<dbReference type="Gene3D" id="3.60.15.10">
    <property type="entry name" value="Ribonuclease Z/Hydroxyacylglutathione hydrolase-like"/>
    <property type="match status" value="1"/>
</dbReference>
<dbReference type="SUPFAM" id="SSF56281">
    <property type="entry name" value="Metallo-hydrolase/oxidoreductase"/>
    <property type="match status" value="1"/>
</dbReference>
<proteinExistence type="predicted"/>
<feature type="compositionally biased region" description="Basic and acidic residues" evidence="1">
    <location>
        <begin position="71"/>
        <end position="87"/>
    </location>
</feature>
<gene>
    <name evidence="3" type="ORF">BGZ97_008181</name>
</gene>
<dbReference type="InterPro" id="IPR001279">
    <property type="entry name" value="Metallo-B-lactamas"/>
</dbReference>
<dbReference type="InterPro" id="IPR052926">
    <property type="entry name" value="Metallo-beta-lactamase_dom"/>
</dbReference>
<dbReference type="CDD" id="cd07713">
    <property type="entry name" value="DHPS-like_MBL-fold"/>
    <property type="match status" value="1"/>
</dbReference>
<evidence type="ECO:0000313" key="4">
    <source>
        <dbReference type="Proteomes" id="UP000823405"/>
    </source>
</evidence>
<name>A0A9P6RKH4_9FUNG</name>
<dbReference type="InterPro" id="IPR036866">
    <property type="entry name" value="RibonucZ/Hydroxyglut_hydro"/>
</dbReference>
<evidence type="ECO:0000259" key="2">
    <source>
        <dbReference type="Pfam" id="PF00753"/>
    </source>
</evidence>
<feature type="domain" description="Metallo-beta-lactamase" evidence="2">
    <location>
        <begin position="114"/>
        <end position="171"/>
    </location>
</feature>
<dbReference type="PANTHER" id="PTHR13754">
    <property type="entry name" value="METALLO-BETA-LACTAMASE SUPERFAMILY PROTEIN"/>
    <property type="match status" value="1"/>
</dbReference>
<dbReference type="Pfam" id="PF00753">
    <property type="entry name" value="Lactamase_B"/>
    <property type="match status" value="1"/>
</dbReference>
<keyword evidence="4" id="KW-1185">Reference proteome</keyword>
<dbReference type="InterPro" id="IPR041712">
    <property type="entry name" value="DHPS-like_MBL-fold"/>
</dbReference>
<evidence type="ECO:0000256" key="1">
    <source>
        <dbReference type="SAM" id="MobiDB-lite"/>
    </source>
</evidence>
<accession>A0A9P6RKH4</accession>
<organism evidence="3 4">
    <name type="scientific">Linnemannia gamsii</name>
    <dbReference type="NCBI Taxonomy" id="64522"/>
    <lineage>
        <taxon>Eukaryota</taxon>
        <taxon>Fungi</taxon>
        <taxon>Fungi incertae sedis</taxon>
        <taxon>Mucoromycota</taxon>
        <taxon>Mortierellomycotina</taxon>
        <taxon>Mortierellomycetes</taxon>
        <taxon>Mortierellales</taxon>
        <taxon>Mortierellaceae</taxon>
        <taxon>Linnemannia</taxon>
    </lineage>
</organism>
<comment type="caution">
    <text evidence="3">The sequence shown here is derived from an EMBL/GenBank/DDBJ whole genome shotgun (WGS) entry which is preliminary data.</text>
</comment>
<dbReference type="GO" id="GO:0016740">
    <property type="term" value="F:transferase activity"/>
    <property type="evidence" value="ECO:0007669"/>
    <property type="project" value="TreeGrafter"/>
</dbReference>
<dbReference type="PANTHER" id="PTHR13754:SF13">
    <property type="entry name" value="METALLO-BETA-LACTAMASE SUPERFAMILY PROTEIN (AFU_ORTHOLOGUE AFUA_3G07630)"/>
    <property type="match status" value="1"/>
</dbReference>
<dbReference type="EMBL" id="JAAAIN010000037">
    <property type="protein sequence ID" value="KAG0322216.1"/>
    <property type="molecule type" value="Genomic_DNA"/>
</dbReference>